<dbReference type="InterPro" id="IPR025296">
    <property type="entry name" value="DUF4158"/>
</dbReference>
<evidence type="ECO:0000313" key="3">
    <source>
        <dbReference type="Proteomes" id="UP000076008"/>
    </source>
</evidence>
<reference evidence="2 3" key="1">
    <citation type="submission" date="2016-03" db="EMBL/GenBank/DDBJ databases">
        <authorList>
            <consortium name="Pathogen Informatics"/>
        </authorList>
    </citation>
    <scope>NUCLEOTIDE SEQUENCE [LARGE SCALE GENOMIC DNA]</scope>
    <source>
        <strain evidence="3">e1252</strain>
    </source>
</reference>
<evidence type="ECO:0000313" key="2">
    <source>
        <dbReference type="EMBL" id="CZW50338.1"/>
    </source>
</evidence>
<proteinExistence type="predicted"/>
<name>A0A144VF60_ENTCL</name>
<dbReference type="Proteomes" id="UP000076008">
    <property type="component" value="Unassembled WGS sequence"/>
</dbReference>
<sequence>MPVDFLTTEQELNYGRYVAEPNDVQLARYFHLDERDLALLQIVGGDKLIIPFC</sequence>
<feature type="domain" description="DUF4158" evidence="1">
    <location>
        <begin position="5"/>
        <end position="41"/>
    </location>
</feature>
<gene>
    <name evidence="2" type="ORF">SAMEA2273318_04962</name>
</gene>
<dbReference type="EMBL" id="FJXR01000061">
    <property type="protein sequence ID" value="CZW50338.1"/>
    <property type="molecule type" value="Genomic_DNA"/>
</dbReference>
<dbReference type="Pfam" id="PF13700">
    <property type="entry name" value="DUF4158"/>
    <property type="match status" value="1"/>
</dbReference>
<accession>A0A144VF60</accession>
<evidence type="ECO:0000259" key="1">
    <source>
        <dbReference type="Pfam" id="PF13700"/>
    </source>
</evidence>
<dbReference type="AlphaFoldDB" id="A0A144VF60"/>
<organism evidence="2 3">
    <name type="scientific">Enterobacter cloacae</name>
    <dbReference type="NCBI Taxonomy" id="550"/>
    <lineage>
        <taxon>Bacteria</taxon>
        <taxon>Pseudomonadati</taxon>
        <taxon>Pseudomonadota</taxon>
        <taxon>Gammaproteobacteria</taxon>
        <taxon>Enterobacterales</taxon>
        <taxon>Enterobacteriaceae</taxon>
        <taxon>Enterobacter</taxon>
        <taxon>Enterobacter cloacae complex</taxon>
    </lineage>
</organism>
<protein>
    <submittedName>
        <fullName evidence="2">Transposon Tn3 transposase</fullName>
    </submittedName>
</protein>